<reference evidence="1 2" key="2">
    <citation type="submission" date="2020-03" db="EMBL/GenBank/DDBJ databases">
        <authorList>
            <person name="Ichikawa N."/>
            <person name="Kimura A."/>
            <person name="Kitahashi Y."/>
            <person name="Uohara A."/>
        </authorList>
    </citation>
    <scope>NUCLEOTIDE SEQUENCE [LARGE SCALE GENOMIC DNA]</scope>
    <source>
        <strain evidence="1 2">NBRC 108639</strain>
    </source>
</reference>
<dbReference type="EMBL" id="BLPF01000001">
    <property type="protein sequence ID" value="GFJ77507.1"/>
    <property type="molecule type" value="Genomic_DNA"/>
</dbReference>
<dbReference type="AlphaFoldDB" id="A0A6V8K6Y2"/>
<reference evidence="1 2" key="1">
    <citation type="submission" date="2020-03" db="EMBL/GenBank/DDBJ databases">
        <title>Whole genome shotgun sequence of Phytohabitans houttuyneae NBRC 108639.</title>
        <authorList>
            <person name="Komaki H."/>
            <person name="Tamura T."/>
        </authorList>
    </citation>
    <scope>NUCLEOTIDE SEQUENCE [LARGE SCALE GENOMIC DNA]</scope>
    <source>
        <strain evidence="1 2">NBRC 108639</strain>
    </source>
</reference>
<dbReference type="PANTHER" id="PTHR20883:SF48">
    <property type="entry name" value="ECTOINE DIOXYGENASE"/>
    <property type="match status" value="1"/>
</dbReference>
<keyword evidence="2" id="KW-1185">Reference proteome</keyword>
<comment type="caution">
    <text evidence="1">The sequence shown here is derived from an EMBL/GenBank/DDBJ whole genome shotgun (WGS) entry which is preliminary data.</text>
</comment>
<accession>A0A6V8K6Y2</accession>
<protein>
    <recommendedName>
        <fullName evidence="3">Phytanoyl-CoA dioxygenase</fullName>
    </recommendedName>
</protein>
<dbReference type="Gene3D" id="2.60.120.620">
    <property type="entry name" value="q2cbj1_9rhob like domain"/>
    <property type="match status" value="1"/>
</dbReference>
<gene>
    <name evidence="1" type="ORF">Phou_016870</name>
</gene>
<dbReference type="Proteomes" id="UP000482800">
    <property type="component" value="Unassembled WGS sequence"/>
</dbReference>
<dbReference type="Pfam" id="PF05721">
    <property type="entry name" value="PhyH"/>
    <property type="match status" value="1"/>
</dbReference>
<evidence type="ECO:0000313" key="1">
    <source>
        <dbReference type="EMBL" id="GFJ77507.1"/>
    </source>
</evidence>
<sequence>MTVTYTIHSAVDQPQRTCTSILTPDEQRDFLRDGMVLAERRMPAAAVAELRAAVDELVAARFPDGETRTYREDFAGQYVRDGHKQDPRILTAALLDFPLADTIRCLLGPRIVLRNTNIRLTLPGSGDDTIWHTDYRPHTTPTPPLPSAPPVITVLIYLDAVNAQTGPLYLVPGSHDRPEQPPPSHDHLPGQVAVCVQPGQVVLMNAALWHRGGANHSPTSRRRLLTVQLSGIFTTPFNFEPALPSPAFQRLVEQAKARRDEPLLELLGLGGINPTTGRY</sequence>
<dbReference type="GO" id="GO:0016706">
    <property type="term" value="F:2-oxoglutarate-dependent dioxygenase activity"/>
    <property type="evidence" value="ECO:0007669"/>
    <property type="project" value="UniProtKB-ARBA"/>
</dbReference>
<dbReference type="SUPFAM" id="SSF51197">
    <property type="entry name" value="Clavaminate synthase-like"/>
    <property type="match status" value="1"/>
</dbReference>
<evidence type="ECO:0000313" key="2">
    <source>
        <dbReference type="Proteomes" id="UP000482800"/>
    </source>
</evidence>
<dbReference type="PANTHER" id="PTHR20883">
    <property type="entry name" value="PHYTANOYL-COA DIOXYGENASE DOMAIN CONTAINING 1"/>
    <property type="match status" value="1"/>
</dbReference>
<proteinExistence type="predicted"/>
<organism evidence="1 2">
    <name type="scientific">Phytohabitans houttuyneae</name>
    <dbReference type="NCBI Taxonomy" id="1076126"/>
    <lineage>
        <taxon>Bacteria</taxon>
        <taxon>Bacillati</taxon>
        <taxon>Actinomycetota</taxon>
        <taxon>Actinomycetes</taxon>
        <taxon>Micromonosporales</taxon>
        <taxon>Micromonosporaceae</taxon>
    </lineage>
</organism>
<dbReference type="InterPro" id="IPR008775">
    <property type="entry name" value="Phytyl_CoA_dOase-like"/>
</dbReference>
<name>A0A6V8K6Y2_9ACTN</name>
<evidence type="ECO:0008006" key="3">
    <source>
        <dbReference type="Google" id="ProtNLM"/>
    </source>
</evidence>
<dbReference type="GO" id="GO:0005506">
    <property type="term" value="F:iron ion binding"/>
    <property type="evidence" value="ECO:0007669"/>
    <property type="project" value="UniProtKB-ARBA"/>
</dbReference>
<dbReference type="RefSeq" id="WP_173054940.1">
    <property type="nucleotide sequence ID" value="NZ_BAABGO010000024.1"/>
</dbReference>